<gene>
    <name evidence="3" type="ORF">K7432_001624</name>
</gene>
<name>A0ABR2X2Z3_9FUNG</name>
<proteinExistence type="predicted"/>
<feature type="signal peptide" evidence="2">
    <location>
        <begin position="1"/>
        <end position="18"/>
    </location>
</feature>
<accession>A0ABR2X2Z3</accession>
<dbReference type="EMBL" id="JASJQH010000038">
    <property type="protein sequence ID" value="KAK9768037.1"/>
    <property type="molecule type" value="Genomic_DNA"/>
</dbReference>
<dbReference type="Proteomes" id="UP001479436">
    <property type="component" value="Unassembled WGS sequence"/>
</dbReference>
<evidence type="ECO:0000313" key="3">
    <source>
        <dbReference type="EMBL" id="KAK9768037.1"/>
    </source>
</evidence>
<keyword evidence="2" id="KW-0732">Signal</keyword>
<evidence type="ECO:0000313" key="4">
    <source>
        <dbReference type="Proteomes" id="UP001479436"/>
    </source>
</evidence>
<reference evidence="3 4" key="1">
    <citation type="submission" date="2023-04" db="EMBL/GenBank/DDBJ databases">
        <title>Genome of Basidiobolus ranarum AG-B5.</title>
        <authorList>
            <person name="Stajich J.E."/>
            <person name="Carter-House D."/>
            <person name="Gryganskyi A."/>
        </authorList>
    </citation>
    <scope>NUCLEOTIDE SEQUENCE [LARGE SCALE GENOMIC DNA]</scope>
    <source>
        <strain evidence="3 4">AG-B5</strain>
    </source>
</reference>
<feature type="transmembrane region" description="Helical" evidence="1">
    <location>
        <begin position="76"/>
        <end position="95"/>
    </location>
</feature>
<keyword evidence="1" id="KW-0812">Transmembrane</keyword>
<keyword evidence="1" id="KW-1133">Transmembrane helix</keyword>
<organism evidence="3 4">
    <name type="scientific">Basidiobolus ranarum</name>
    <dbReference type="NCBI Taxonomy" id="34480"/>
    <lineage>
        <taxon>Eukaryota</taxon>
        <taxon>Fungi</taxon>
        <taxon>Fungi incertae sedis</taxon>
        <taxon>Zoopagomycota</taxon>
        <taxon>Entomophthoromycotina</taxon>
        <taxon>Basidiobolomycetes</taxon>
        <taxon>Basidiobolales</taxon>
        <taxon>Basidiobolaceae</taxon>
        <taxon>Basidiobolus</taxon>
    </lineage>
</organism>
<sequence>MKRQLVFTCLIFVSVVLSSPLDLQPSLTSTQLPNATVPPTPLPNSSVIATPTPLTNSTVNATLITNPKNFEVLDGVLIGIGALLLLLISFIAWKFSWCSVCRSKTSPPEVIEAQLSTPPGKSKSMTTSPYSLPISVIHAMNGVAETQKVQKGNVFNYTK</sequence>
<feature type="chain" id="PRO_5046223951" evidence="2">
    <location>
        <begin position="19"/>
        <end position="159"/>
    </location>
</feature>
<keyword evidence="1" id="KW-0472">Membrane</keyword>
<evidence type="ECO:0000256" key="2">
    <source>
        <dbReference type="SAM" id="SignalP"/>
    </source>
</evidence>
<comment type="caution">
    <text evidence="3">The sequence shown here is derived from an EMBL/GenBank/DDBJ whole genome shotgun (WGS) entry which is preliminary data.</text>
</comment>
<protein>
    <submittedName>
        <fullName evidence="3">Uncharacterized protein</fullName>
    </submittedName>
</protein>
<keyword evidence="4" id="KW-1185">Reference proteome</keyword>
<evidence type="ECO:0000256" key="1">
    <source>
        <dbReference type="SAM" id="Phobius"/>
    </source>
</evidence>